<gene>
    <name evidence="8 10" type="primary">tilS</name>
    <name evidence="10" type="ORF">RAK27_04215</name>
</gene>
<dbReference type="HAMAP" id="MF_01161">
    <property type="entry name" value="tRNA_Ile_lys_synt"/>
    <property type="match status" value="1"/>
</dbReference>
<dbReference type="GO" id="GO:0006400">
    <property type="term" value="P:tRNA modification"/>
    <property type="evidence" value="ECO:0007669"/>
    <property type="project" value="UniProtKB-UniRule"/>
</dbReference>
<dbReference type="SMART" id="SM00977">
    <property type="entry name" value="TilS_C"/>
    <property type="match status" value="1"/>
</dbReference>
<evidence type="ECO:0000256" key="6">
    <source>
        <dbReference type="ARBA" id="ARBA00022840"/>
    </source>
</evidence>
<dbReference type="RefSeq" id="WP_322808554.1">
    <property type="nucleotide sequence ID" value="NZ_JAVBVO010000002.1"/>
</dbReference>
<dbReference type="Gene3D" id="3.30.465.60">
    <property type="match status" value="1"/>
</dbReference>
<feature type="domain" description="Lysidine-tRNA(Ile) synthetase C-terminal" evidence="9">
    <location>
        <begin position="384"/>
        <end position="460"/>
    </location>
</feature>
<dbReference type="GO" id="GO:0005737">
    <property type="term" value="C:cytoplasm"/>
    <property type="evidence" value="ECO:0007669"/>
    <property type="project" value="UniProtKB-SubCell"/>
</dbReference>
<sequence length="466" mass="54035">MSVKQTFLKACQKDCYWSPESRILLAVSGGVDSMVLLDLVSHLPPSIKPWFAVVHFNHQLREVSDIEEQFLQSYCLEREIPFYSKRWESVELPQNGVEAAARSARYTYFQLIMEQVGATHLVTAHHGDDQVETILMRLVRGSHLIGISGIKTKRPFAKGILVRPLLSSTKKELVSYSQQHAVPYYEDESNQNLMYTRNRYRNEIVPLLRKENTHIVEHFMDFSDDLSDIISLVQPLINEVFKQVVKIRSPEYYEVDFPELITHPKEMQRQVVSQLLSQLADQNPFEYKREHINQIVDLANDSKSNSYLTLPEGFICRKGYQLIVISKELNEPKKAIDFTVILEMNQWQNLPNGDRIGLFNSHMLEDSVPGLKIYLDCHSVQLPLTVRHRQDGDRMSIKGLNGGTKKIKDILIDQKIPIEERNSAYLVTDLTKKIIWLVKYKESQLSIGKETDKIQYILVYQNHELY</sequence>
<dbReference type="AlphaFoldDB" id="A0AAW9JWH2"/>
<dbReference type="InterPro" id="IPR014729">
    <property type="entry name" value="Rossmann-like_a/b/a_fold"/>
</dbReference>
<dbReference type="Proteomes" id="UP001290462">
    <property type="component" value="Unassembled WGS sequence"/>
</dbReference>
<dbReference type="SUPFAM" id="SSF56037">
    <property type="entry name" value="PheT/TilS domain"/>
    <property type="match status" value="1"/>
</dbReference>
<comment type="caution">
    <text evidence="10">The sequence shown here is derived from an EMBL/GenBank/DDBJ whole genome shotgun (WGS) entry which is preliminary data.</text>
</comment>
<dbReference type="CDD" id="cd01992">
    <property type="entry name" value="TilS_N"/>
    <property type="match status" value="1"/>
</dbReference>
<evidence type="ECO:0000259" key="9">
    <source>
        <dbReference type="SMART" id="SM00977"/>
    </source>
</evidence>
<evidence type="ECO:0000256" key="7">
    <source>
        <dbReference type="ARBA" id="ARBA00048539"/>
    </source>
</evidence>
<dbReference type="EC" id="6.3.4.19" evidence="8"/>
<comment type="catalytic activity">
    <reaction evidence="7 8">
        <text>cytidine(34) in tRNA(Ile2) + L-lysine + ATP = lysidine(34) in tRNA(Ile2) + AMP + diphosphate + H(+)</text>
        <dbReference type="Rhea" id="RHEA:43744"/>
        <dbReference type="Rhea" id="RHEA-COMP:10625"/>
        <dbReference type="Rhea" id="RHEA-COMP:10670"/>
        <dbReference type="ChEBI" id="CHEBI:15378"/>
        <dbReference type="ChEBI" id="CHEBI:30616"/>
        <dbReference type="ChEBI" id="CHEBI:32551"/>
        <dbReference type="ChEBI" id="CHEBI:33019"/>
        <dbReference type="ChEBI" id="CHEBI:82748"/>
        <dbReference type="ChEBI" id="CHEBI:83665"/>
        <dbReference type="ChEBI" id="CHEBI:456215"/>
        <dbReference type="EC" id="6.3.4.19"/>
    </reaction>
</comment>
<evidence type="ECO:0000313" key="10">
    <source>
        <dbReference type="EMBL" id="MDZ5757856.1"/>
    </source>
</evidence>
<keyword evidence="3 8" id="KW-0436">Ligase</keyword>
<accession>A0AAW9JWH2</accession>
<proteinExistence type="inferred from homology"/>
<keyword evidence="6 8" id="KW-0067">ATP-binding</keyword>
<dbReference type="PANTHER" id="PTHR43033:SF1">
    <property type="entry name" value="TRNA(ILE)-LYSIDINE SYNTHASE-RELATED"/>
    <property type="match status" value="1"/>
</dbReference>
<comment type="subcellular location">
    <subcellularLocation>
        <location evidence="1 8">Cytoplasm</location>
    </subcellularLocation>
</comment>
<dbReference type="GO" id="GO:0032267">
    <property type="term" value="F:tRNA(Ile)-lysidine synthase activity"/>
    <property type="evidence" value="ECO:0007669"/>
    <property type="project" value="UniProtKB-EC"/>
</dbReference>
<keyword evidence="2 8" id="KW-0963">Cytoplasm</keyword>
<name>A0AAW9JWH2_CARML</name>
<evidence type="ECO:0000313" key="11">
    <source>
        <dbReference type="Proteomes" id="UP001290462"/>
    </source>
</evidence>
<keyword evidence="4 8" id="KW-0819">tRNA processing</keyword>
<evidence type="ECO:0000256" key="8">
    <source>
        <dbReference type="HAMAP-Rule" id="MF_01161"/>
    </source>
</evidence>
<dbReference type="InterPro" id="IPR012795">
    <property type="entry name" value="tRNA_Ile_lys_synt_N"/>
</dbReference>
<feature type="binding site" evidence="8">
    <location>
        <begin position="28"/>
        <end position="33"/>
    </location>
    <ligand>
        <name>ATP</name>
        <dbReference type="ChEBI" id="CHEBI:30616"/>
    </ligand>
</feature>
<dbReference type="Pfam" id="PF11734">
    <property type="entry name" value="TilS_C"/>
    <property type="match status" value="1"/>
</dbReference>
<organism evidence="10 11">
    <name type="scientific">Carnobacterium maltaromaticum</name>
    <name type="common">Carnobacterium piscicola</name>
    <dbReference type="NCBI Taxonomy" id="2751"/>
    <lineage>
        <taxon>Bacteria</taxon>
        <taxon>Bacillati</taxon>
        <taxon>Bacillota</taxon>
        <taxon>Bacilli</taxon>
        <taxon>Lactobacillales</taxon>
        <taxon>Carnobacteriaceae</taxon>
        <taxon>Carnobacterium</taxon>
    </lineage>
</organism>
<comment type="domain">
    <text evidence="8">The N-terminal region contains the highly conserved SGGXDS motif, predicted to be a P-loop motif involved in ATP binding.</text>
</comment>
<dbReference type="NCBIfam" id="TIGR02433">
    <property type="entry name" value="lysidine_TilS_C"/>
    <property type="match status" value="1"/>
</dbReference>
<protein>
    <recommendedName>
        <fullName evidence="8">tRNA(Ile)-lysidine synthase</fullName>
        <ecNumber evidence="8">6.3.4.19</ecNumber>
    </recommendedName>
    <alternativeName>
        <fullName evidence="8">tRNA(Ile)-2-lysyl-cytidine synthase</fullName>
    </alternativeName>
    <alternativeName>
        <fullName evidence="8">tRNA(Ile)-lysidine synthetase</fullName>
    </alternativeName>
</protein>
<evidence type="ECO:0000256" key="2">
    <source>
        <dbReference type="ARBA" id="ARBA00022490"/>
    </source>
</evidence>
<comment type="function">
    <text evidence="8">Ligates lysine onto the cytidine present at position 34 of the AUA codon-specific tRNA(Ile) that contains the anticodon CAU, in an ATP-dependent manner. Cytidine is converted to lysidine, thus changing the amino acid specificity of the tRNA from methionine to isoleucine.</text>
</comment>
<comment type="similarity">
    <text evidence="8">Belongs to the tRNA(Ile)-lysidine synthase family.</text>
</comment>
<dbReference type="PANTHER" id="PTHR43033">
    <property type="entry name" value="TRNA(ILE)-LYSIDINE SYNTHASE-RELATED"/>
    <property type="match status" value="1"/>
</dbReference>
<reference evidence="10" key="1">
    <citation type="submission" date="2023-08" db="EMBL/GenBank/DDBJ databases">
        <title>Genomic characterization of piscicolin 126 produced by Carnobacterium maltaromaticum CM22 strain isolated from salmon (Salmo salar).</title>
        <authorList>
            <person name="Gonzalez-Gragera E."/>
            <person name="Garcia-Lopez J.D."/>
            <person name="Teso-Perez C."/>
            <person name="Gimenez-Hernandez I."/>
            <person name="Peralta-Sanchez J.M."/>
            <person name="Valdivia E."/>
            <person name="Montalban-Lopez M."/>
            <person name="Martin-Platero A.M."/>
            <person name="Banos A."/>
            <person name="Martinez-Bueno M."/>
        </authorList>
    </citation>
    <scope>NUCLEOTIDE SEQUENCE</scope>
    <source>
        <strain evidence="10">CM22</strain>
    </source>
</reference>
<dbReference type="InterPro" id="IPR012796">
    <property type="entry name" value="Lysidine-tRNA-synth_C"/>
</dbReference>
<dbReference type="NCBIfam" id="TIGR02432">
    <property type="entry name" value="lysidine_TilS_N"/>
    <property type="match status" value="1"/>
</dbReference>
<dbReference type="SUPFAM" id="SSF52402">
    <property type="entry name" value="Adenine nucleotide alpha hydrolases-like"/>
    <property type="match status" value="1"/>
</dbReference>
<dbReference type="Gene3D" id="3.40.50.620">
    <property type="entry name" value="HUPs"/>
    <property type="match status" value="1"/>
</dbReference>
<evidence type="ECO:0000256" key="1">
    <source>
        <dbReference type="ARBA" id="ARBA00004496"/>
    </source>
</evidence>
<keyword evidence="5 8" id="KW-0547">Nucleotide-binding</keyword>
<dbReference type="InterPro" id="IPR012094">
    <property type="entry name" value="tRNA_Ile_lys_synt"/>
</dbReference>
<evidence type="ECO:0000256" key="3">
    <source>
        <dbReference type="ARBA" id="ARBA00022598"/>
    </source>
</evidence>
<dbReference type="Pfam" id="PF01171">
    <property type="entry name" value="ATP_bind_3"/>
    <property type="match status" value="1"/>
</dbReference>
<dbReference type="GO" id="GO:0005524">
    <property type="term" value="F:ATP binding"/>
    <property type="evidence" value="ECO:0007669"/>
    <property type="project" value="UniProtKB-UniRule"/>
</dbReference>
<dbReference type="EMBL" id="JAVBVO010000002">
    <property type="protein sequence ID" value="MDZ5757856.1"/>
    <property type="molecule type" value="Genomic_DNA"/>
</dbReference>
<evidence type="ECO:0000256" key="4">
    <source>
        <dbReference type="ARBA" id="ARBA00022694"/>
    </source>
</evidence>
<dbReference type="SUPFAM" id="SSF82829">
    <property type="entry name" value="MesJ substrate recognition domain-like"/>
    <property type="match status" value="1"/>
</dbReference>
<dbReference type="InterPro" id="IPR011063">
    <property type="entry name" value="TilS/TtcA_N"/>
</dbReference>
<evidence type="ECO:0000256" key="5">
    <source>
        <dbReference type="ARBA" id="ARBA00022741"/>
    </source>
</evidence>